<feature type="domain" description="RDD" evidence="7">
    <location>
        <begin position="36"/>
        <end position="159"/>
    </location>
</feature>
<feature type="transmembrane region" description="Helical" evidence="6">
    <location>
        <begin position="80"/>
        <end position="98"/>
    </location>
</feature>
<evidence type="ECO:0000256" key="5">
    <source>
        <dbReference type="ARBA" id="ARBA00023136"/>
    </source>
</evidence>
<dbReference type="KEGG" id="faf:OE104_02040"/>
<dbReference type="PANTHER" id="PTHR36115">
    <property type="entry name" value="PROLINE-RICH ANTIGEN HOMOLOG-RELATED"/>
    <property type="match status" value="1"/>
</dbReference>
<proteinExistence type="predicted"/>
<dbReference type="RefSeq" id="WP_275417934.1">
    <property type="nucleotide sequence ID" value="NZ_CP106878.1"/>
</dbReference>
<keyword evidence="5 6" id="KW-0472">Membrane</keyword>
<sequence>MDEKFETEKGFQLPKLNIRSDCYEETTYEVSDQYAYAGFWIRFWAFLVDLIVVWGLKQIFVTPFSYLFDWNMEQFLSPHTFLSAIVFYLYFVLMTKYFGQTLGKMIFGIKVIPLMEDNLSWKTVLFREWIGRYISTKVIILYVLVAFLPKKQGLHDYFSDTAVIHEHYRII</sequence>
<dbReference type="EMBL" id="CP106878">
    <property type="protein sequence ID" value="WAA10149.1"/>
    <property type="molecule type" value="Genomic_DNA"/>
</dbReference>
<evidence type="ECO:0000313" key="8">
    <source>
        <dbReference type="EMBL" id="WAA10149.1"/>
    </source>
</evidence>
<keyword evidence="9" id="KW-1185">Reference proteome</keyword>
<comment type="subcellular location">
    <subcellularLocation>
        <location evidence="1">Cell membrane</location>
        <topology evidence="1">Multi-pass membrane protein</topology>
    </subcellularLocation>
</comment>
<evidence type="ECO:0000256" key="4">
    <source>
        <dbReference type="ARBA" id="ARBA00022989"/>
    </source>
</evidence>
<evidence type="ECO:0000313" key="9">
    <source>
        <dbReference type="Proteomes" id="UP001164718"/>
    </source>
</evidence>
<dbReference type="GO" id="GO:0005886">
    <property type="term" value="C:plasma membrane"/>
    <property type="evidence" value="ECO:0007669"/>
    <property type="project" value="UniProtKB-SubCell"/>
</dbReference>
<keyword evidence="2" id="KW-1003">Cell membrane</keyword>
<keyword evidence="3 6" id="KW-0812">Transmembrane</keyword>
<dbReference type="Pfam" id="PF06271">
    <property type="entry name" value="RDD"/>
    <property type="match status" value="1"/>
</dbReference>
<protein>
    <submittedName>
        <fullName evidence="8">RDD family protein</fullName>
    </submittedName>
</protein>
<dbReference type="PANTHER" id="PTHR36115:SF9">
    <property type="entry name" value="LMO1584 PROTEIN"/>
    <property type="match status" value="1"/>
</dbReference>
<evidence type="ECO:0000256" key="1">
    <source>
        <dbReference type="ARBA" id="ARBA00004651"/>
    </source>
</evidence>
<name>A0A9E8LWN5_9BACI</name>
<evidence type="ECO:0000256" key="6">
    <source>
        <dbReference type="SAM" id="Phobius"/>
    </source>
</evidence>
<dbReference type="Proteomes" id="UP001164718">
    <property type="component" value="Chromosome"/>
</dbReference>
<keyword evidence="4 6" id="KW-1133">Transmembrane helix</keyword>
<dbReference type="AlphaFoldDB" id="A0A9E8LWN5"/>
<feature type="transmembrane region" description="Helical" evidence="6">
    <location>
        <begin position="129"/>
        <end position="148"/>
    </location>
</feature>
<dbReference type="InterPro" id="IPR010432">
    <property type="entry name" value="RDD"/>
</dbReference>
<reference evidence="8" key="1">
    <citation type="submission" date="2022-09" db="EMBL/GenBank/DDBJ databases">
        <title>Complete Genomes of Fervidibacillus albus and Fervidibacillus halotolerans isolated from tidal flat sediments.</title>
        <authorList>
            <person name="Kwon K.K."/>
            <person name="Yang S.-H."/>
            <person name="Park M.J."/>
            <person name="Oh H.-M."/>
        </authorList>
    </citation>
    <scope>NUCLEOTIDE SEQUENCE</scope>
    <source>
        <strain evidence="8">MEBiC13591</strain>
    </source>
</reference>
<evidence type="ECO:0000256" key="2">
    <source>
        <dbReference type="ARBA" id="ARBA00022475"/>
    </source>
</evidence>
<accession>A0A9E8LWN5</accession>
<feature type="transmembrane region" description="Helical" evidence="6">
    <location>
        <begin position="43"/>
        <end position="68"/>
    </location>
</feature>
<evidence type="ECO:0000256" key="3">
    <source>
        <dbReference type="ARBA" id="ARBA00022692"/>
    </source>
</evidence>
<gene>
    <name evidence="8" type="ORF">OE104_02040</name>
</gene>
<evidence type="ECO:0000259" key="7">
    <source>
        <dbReference type="Pfam" id="PF06271"/>
    </source>
</evidence>
<organism evidence="8 9">
    <name type="scientific">Fervidibacillus albus</name>
    <dbReference type="NCBI Taxonomy" id="2980026"/>
    <lineage>
        <taxon>Bacteria</taxon>
        <taxon>Bacillati</taxon>
        <taxon>Bacillota</taxon>
        <taxon>Bacilli</taxon>
        <taxon>Bacillales</taxon>
        <taxon>Bacillaceae</taxon>
        <taxon>Fervidibacillus</taxon>
    </lineage>
</organism>
<dbReference type="InterPro" id="IPR051791">
    <property type="entry name" value="Pra-immunoreactive"/>
</dbReference>